<dbReference type="Gene3D" id="1.25.10.10">
    <property type="entry name" value="Leucine-rich Repeat Variant"/>
    <property type="match status" value="1"/>
</dbReference>
<dbReference type="AlphaFoldDB" id="A0A5S9YCQ5"/>
<dbReference type="PIRSF" id="PIRSF005673">
    <property type="entry name" value="Importin_alpha"/>
    <property type="match status" value="1"/>
</dbReference>
<dbReference type="GO" id="GO:0061608">
    <property type="term" value="F:nuclear import signal receptor activity"/>
    <property type="evidence" value="ECO:0007669"/>
    <property type="project" value="InterPro"/>
</dbReference>
<comment type="similarity">
    <text evidence="2">Belongs to the importin alpha family.</text>
</comment>
<evidence type="ECO:0000256" key="2">
    <source>
        <dbReference type="ARBA" id="ARBA00010394"/>
    </source>
</evidence>
<keyword evidence="3 8" id="KW-0813">Transport</keyword>
<dbReference type="InterPro" id="IPR002652">
    <property type="entry name" value="Importin-a_IBB"/>
</dbReference>
<dbReference type="InterPro" id="IPR036975">
    <property type="entry name" value="Importin-a_IBB_sf"/>
</dbReference>
<feature type="repeat" description="ARM" evidence="7">
    <location>
        <begin position="156"/>
        <end position="184"/>
    </location>
</feature>
<dbReference type="InterPro" id="IPR016024">
    <property type="entry name" value="ARM-type_fold"/>
</dbReference>
<dbReference type="Proteomes" id="UP000434276">
    <property type="component" value="Unassembled WGS sequence"/>
</dbReference>
<keyword evidence="4" id="KW-0677">Repeat</keyword>
<comment type="subcellular location">
    <subcellularLocation>
        <location evidence="1">Nucleus</location>
    </subcellularLocation>
</comment>
<dbReference type="InterPro" id="IPR011989">
    <property type="entry name" value="ARM-like"/>
</dbReference>
<dbReference type="InterPro" id="IPR024931">
    <property type="entry name" value="Importin_alpha"/>
</dbReference>
<dbReference type="SMART" id="SM00185">
    <property type="entry name" value="ARM"/>
    <property type="match status" value="6"/>
</dbReference>
<evidence type="ECO:0000256" key="7">
    <source>
        <dbReference type="PROSITE-ProRule" id="PRU00259"/>
    </source>
</evidence>
<dbReference type="SUPFAM" id="SSF48371">
    <property type="entry name" value="ARM repeat"/>
    <property type="match status" value="1"/>
</dbReference>
<dbReference type="PROSITE" id="PS51214">
    <property type="entry name" value="IBB"/>
    <property type="match status" value="1"/>
</dbReference>
<dbReference type="GO" id="GO:0005737">
    <property type="term" value="C:cytoplasm"/>
    <property type="evidence" value="ECO:0007669"/>
    <property type="project" value="InterPro"/>
</dbReference>
<feature type="domain" description="IBB" evidence="9">
    <location>
        <begin position="1"/>
        <end position="58"/>
    </location>
</feature>
<feature type="repeat" description="ARM" evidence="7">
    <location>
        <begin position="113"/>
        <end position="156"/>
    </location>
</feature>
<gene>
    <name evidence="10" type="ORF">C24_LOCUS25011</name>
</gene>
<dbReference type="GO" id="GO:0005634">
    <property type="term" value="C:nucleus"/>
    <property type="evidence" value="ECO:0007669"/>
    <property type="project" value="UniProtKB-SubCell"/>
</dbReference>
<evidence type="ECO:0000256" key="3">
    <source>
        <dbReference type="ARBA" id="ARBA00022448"/>
    </source>
</evidence>
<accession>A0A5S9YCQ5</accession>
<dbReference type="InterPro" id="IPR000225">
    <property type="entry name" value="Armadillo"/>
</dbReference>
<evidence type="ECO:0000256" key="4">
    <source>
        <dbReference type="ARBA" id="ARBA00022737"/>
    </source>
</evidence>
<dbReference type="Pfam" id="PF00514">
    <property type="entry name" value="Arm"/>
    <property type="match status" value="4"/>
</dbReference>
<evidence type="ECO:0000256" key="5">
    <source>
        <dbReference type="ARBA" id="ARBA00022927"/>
    </source>
</evidence>
<dbReference type="ExpressionAtlas" id="A0A5S9YCQ5">
    <property type="expression patterns" value="baseline and differential"/>
</dbReference>
<keyword evidence="6" id="KW-0539">Nucleus</keyword>
<dbReference type="OrthoDB" id="29145at2759"/>
<dbReference type="PANTHER" id="PTHR23316">
    <property type="entry name" value="IMPORTIN ALPHA"/>
    <property type="match status" value="1"/>
</dbReference>
<dbReference type="Pfam" id="PF01749">
    <property type="entry name" value="IBB"/>
    <property type="match status" value="1"/>
</dbReference>
<evidence type="ECO:0000259" key="9">
    <source>
        <dbReference type="PROSITE" id="PS51214"/>
    </source>
</evidence>
<dbReference type="PROSITE" id="PS50176">
    <property type="entry name" value="ARM_REPEAT"/>
    <property type="match status" value="2"/>
</dbReference>
<evidence type="ECO:0000256" key="8">
    <source>
        <dbReference type="PROSITE-ProRule" id="PRU00561"/>
    </source>
</evidence>
<evidence type="ECO:0000256" key="6">
    <source>
        <dbReference type="ARBA" id="ARBA00023242"/>
    </source>
</evidence>
<evidence type="ECO:0000313" key="11">
    <source>
        <dbReference type="Proteomes" id="UP000434276"/>
    </source>
</evidence>
<dbReference type="InterPro" id="IPR032413">
    <property type="entry name" value="Arm_3"/>
</dbReference>
<sequence>MSLRPSTKTEIRRIRYKVSVDAEEGRRRREDFLVEIRKSKRNENLMKKRRVKVLPPDYKLISNDPFESLLEIANMITGVFSDDPSLQLEYTTRFRVVLSFDRSPPTDNVIKSGVVPRFVEFLKKDDNPKLQFEAAWALTNIASGASEHTKVVIDHGVVPLFVQLLASPDDDVREQAIWGLGNVAGDSIQCRDFVLNSGAFIPLLHQLNNHATLSILRNATWTLSNFFRGKPSPPFDLVKPALELHLNSRDEEVLRCVCLAISYLCDGSIDGIQSVIEAGFVPKLVEVLRQSPSHFLDDFKDHYRVYRTTSVIDANLIPRFVYLAQNNELDLKKEGVWAISNVTAGGSHDQIIYLVQQGCIKPLCDLLVCPDVRIILVCLDGLEHILNVGEANIGEVNDYYQLVEDAQGLEKIQNLRQHGSYKIYAKALKILETFWHDE</sequence>
<dbReference type="GO" id="GO:0006606">
    <property type="term" value="P:protein import into nucleus"/>
    <property type="evidence" value="ECO:0007669"/>
    <property type="project" value="InterPro"/>
</dbReference>
<evidence type="ECO:0000313" key="10">
    <source>
        <dbReference type="EMBL" id="CAA0408637.1"/>
    </source>
</evidence>
<protein>
    <recommendedName>
        <fullName evidence="9">IBB domain-containing protein</fullName>
    </recommendedName>
</protein>
<reference evidence="10 11" key="1">
    <citation type="submission" date="2019-12" db="EMBL/GenBank/DDBJ databases">
        <authorList>
            <person name="Jiao W.-B."/>
            <person name="Schneeberger K."/>
        </authorList>
    </citation>
    <scope>NUCLEOTIDE SEQUENCE [LARGE SCALE GENOMIC DNA]</scope>
    <source>
        <strain evidence="11">cv. C24</strain>
    </source>
</reference>
<proteinExistence type="inferred from homology"/>
<dbReference type="FunFam" id="1.20.5.690:FF:000002">
    <property type="entry name" value="Importin subunit alpha"/>
    <property type="match status" value="1"/>
</dbReference>
<dbReference type="EMBL" id="CACSHJ010000096">
    <property type="protein sequence ID" value="CAA0408637.1"/>
    <property type="molecule type" value="Genomic_DNA"/>
</dbReference>
<name>A0A5S9YCQ5_ARATH</name>
<evidence type="ECO:0000256" key="1">
    <source>
        <dbReference type="ARBA" id="ARBA00004123"/>
    </source>
</evidence>
<dbReference type="Pfam" id="PF16186">
    <property type="entry name" value="Arm_3"/>
    <property type="match status" value="1"/>
</dbReference>
<keyword evidence="5" id="KW-0653">Protein transport</keyword>
<dbReference type="Gene3D" id="1.20.5.690">
    <property type="entry name" value="Importin-alpha, importin-beta-binding domain"/>
    <property type="match status" value="1"/>
</dbReference>
<organism evidence="10 11">
    <name type="scientific">Arabidopsis thaliana</name>
    <name type="common">Mouse-ear cress</name>
    <dbReference type="NCBI Taxonomy" id="3702"/>
    <lineage>
        <taxon>Eukaryota</taxon>
        <taxon>Viridiplantae</taxon>
        <taxon>Streptophyta</taxon>
        <taxon>Embryophyta</taxon>
        <taxon>Tracheophyta</taxon>
        <taxon>Spermatophyta</taxon>
        <taxon>Magnoliopsida</taxon>
        <taxon>eudicotyledons</taxon>
        <taxon>Gunneridae</taxon>
        <taxon>Pentapetalae</taxon>
        <taxon>rosids</taxon>
        <taxon>malvids</taxon>
        <taxon>Brassicales</taxon>
        <taxon>Brassicaceae</taxon>
        <taxon>Camelineae</taxon>
        <taxon>Arabidopsis</taxon>
    </lineage>
</organism>